<dbReference type="STRING" id="574650.SAMN04487966_101436"/>
<gene>
    <name evidence="1" type="ORF">SAMN04487966_101436</name>
</gene>
<dbReference type="AlphaFoldDB" id="A0A1I7MF30"/>
<protein>
    <submittedName>
        <fullName evidence="1">Uncharacterized protein</fullName>
    </submittedName>
</protein>
<accession>A0A1I7MF30</accession>
<dbReference type="EMBL" id="FPCG01000001">
    <property type="protein sequence ID" value="SFV20544.1"/>
    <property type="molecule type" value="Genomic_DNA"/>
</dbReference>
<dbReference type="OrthoDB" id="3827359at2"/>
<sequence>MRWDGLFADLEAQLAQAAWRETEAEAAELTRGEAASVHLVDRLRGAVGHRLVLRLGGDLRVEVQVSTVGPAWVGGTDHAGGVLVPLASIRSVDHRLPMVAPERSASARALGIGAVYRTMARARVPLAIVGQDGRQLTEGTIDRVGADHLDVALHARDELRRRQAVRGVCVVAFDAIGYVRSAQASEL</sequence>
<dbReference type="RefSeq" id="WP_091693602.1">
    <property type="nucleotide sequence ID" value="NZ_CAMIGK010000010.1"/>
</dbReference>
<proteinExistence type="predicted"/>
<organism evidence="1 2">
    <name type="scientific">Micrococcus terreus</name>
    <dbReference type="NCBI Taxonomy" id="574650"/>
    <lineage>
        <taxon>Bacteria</taxon>
        <taxon>Bacillati</taxon>
        <taxon>Actinomycetota</taxon>
        <taxon>Actinomycetes</taxon>
        <taxon>Micrococcales</taxon>
        <taxon>Micrococcaceae</taxon>
        <taxon>Micrococcus</taxon>
    </lineage>
</organism>
<dbReference type="Proteomes" id="UP000198881">
    <property type="component" value="Unassembled WGS sequence"/>
</dbReference>
<reference evidence="1 2" key="1">
    <citation type="submission" date="2016-10" db="EMBL/GenBank/DDBJ databases">
        <authorList>
            <person name="de Groot N.N."/>
        </authorList>
    </citation>
    <scope>NUCLEOTIDE SEQUENCE [LARGE SCALE GENOMIC DNA]</scope>
    <source>
        <strain evidence="1 2">CGMCC 1.7054</strain>
    </source>
</reference>
<keyword evidence="2" id="KW-1185">Reference proteome</keyword>
<evidence type="ECO:0000313" key="2">
    <source>
        <dbReference type="Proteomes" id="UP000198881"/>
    </source>
</evidence>
<evidence type="ECO:0000313" key="1">
    <source>
        <dbReference type="EMBL" id="SFV20544.1"/>
    </source>
</evidence>
<name>A0A1I7MF30_9MICC</name>